<feature type="region of interest" description="Disordered" evidence="1">
    <location>
        <begin position="14"/>
        <end position="44"/>
    </location>
</feature>
<dbReference type="OrthoDB" id="5153231at2759"/>
<comment type="caution">
    <text evidence="2">The sequence shown here is derived from an EMBL/GenBank/DDBJ whole genome shotgun (WGS) entry which is preliminary data.</text>
</comment>
<dbReference type="GeneID" id="70228277"/>
<name>A0A9P9R824_FUSRE</name>
<evidence type="ECO:0000313" key="3">
    <source>
        <dbReference type="Proteomes" id="UP000720189"/>
    </source>
</evidence>
<evidence type="ECO:0000313" key="2">
    <source>
        <dbReference type="EMBL" id="KAH7269257.1"/>
    </source>
</evidence>
<dbReference type="EMBL" id="JAGMUX010000001">
    <property type="protein sequence ID" value="KAH7269257.1"/>
    <property type="molecule type" value="Genomic_DNA"/>
</dbReference>
<dbReference type="AlphaFoldDB" id="A0A9P9R824"/>
<evidence type="ECO:0000256" key="1">
    <source>
        <dbReference type="SAM" id="MobiDB-lite"/>
    </source>
</evidence>
<gene>
    <name evidence="2" type="ORF">BKA55DRAFT_682346</name>
</gene>
<proteinExistence type="predicted"/>
<sequence length="701" mass="78716">MNALEAEHSIASQAVVELEQSVGPPGGSSDDSSDPTQAQDVAGPDSSADLELRVFKICGLCKFPFQEVQAVIGLDRTSSTQPLTWSDKYCPAGERYCEASHDKGFHAACAKIVGDDIFAKGFLESCTWDLVRFRFQDSFSQPPPSFLALRTRRLKSSLALELRHAVRHRLPIEVCENVATYCLSEYATKLHLDAWQHRDPGGPKEEVILPIFEGQIVWAQYVEIEGRNYVKSLSTAHVIENDTKLFVAKPKFPSHMYLKMYFAEDSLGVRSVIVGSDDGIRCIYEPGLRWVSIPGDFYHLPFSIKMKFDGLKLRNLNVTGHEKRRPCGQRVRWAIFPRDFVYGASPGDDLFESSHRAAIHAVEWNLPRACGYVIGLKGSCICSIIPNRSGKLSACVIDAYSNSSSMWLYFPVDPDERISELWLRTGFFPDNDDPGTRSKSLIIITNNGRSLILGPDIRSRLPLNDHLFSYEALADLPSTPTQTLYYKQGYNESWLGFEKMTTWDQRKIELSFGPPSRPGPYFWDAQFLSSSAELENIHTITPCRGWGKCVDDAIVGLLFTYTDGRQRSVGQIRLDHLEDPIMVTSDSFWLGSSDENTNHHHEEPCLPTGNITWLGVCKPTANAEVQYVEIPRRGQLEWRSSWDITPTKSLVRHLEGSELQSEMDKVLAREAASGTAASKMVKTFSVHTGNMCATNEQEYAR</sequence>
<keyword evidence="3" id="KW-1185">Reference proteome</keyword>
<dbReference type="RefSeq" id="XP_046056025.1">
    <property type="nucleotide sequence ID" value="XM_046198323.1"/>
</dbReference>
<organism evidence="2 3">
    <name type="scientific">Fusarium redolens</name>
    <dbReference type="NCBI Taxonomy" id="48865"/>
    <lineage>
        <taxon>Eukaryota</taxon>
        <taxon>Fungi</taxon>
        <taxon>Dikarya</taxon>
        <taxon>Ascomycota</taxon>
        <taxon>Pezizomycotina</taxon>
        <taxon>Sordariomycetes</taxon>
        <taxon>Hypocreomycetidae</taxon>
        <taxon>Hypocreales</taxon>
        <taxon>Nectriaceae</taxon>
        <taxon>Fusarium</taxon>
        <taxon>Fusarium redolens species complex</taxon>
    </lineage>
</organism>
<reference evidence="2" key="1">
    <citation type="journal article" date="2021" name="Nat. Commun.">
        <title>Genetic determinants of endophytism in the Arabidopsis root mycobiome.</title>
        <authorList>
            <person name="Mesny F."/>
            <person name="Miyauchi S."/>
            <person name="Thiergart T."/>
            <person name="Pickel B."/>
            <person name="Atanasova L."/>
            <person name="Karlsson M."/>
            <person name="Huettel B."/>
            <person name="Barry K.W."/>
            <person name="Haridas S."/>
            <person name="Chen C."/>
            <person name="Bauer D."/>
            <person name="Andreopoulos W."/>
            <person name="Pangilinan J."/>
            <person name="LaButti K."/>
            <person name="Riley R."/>
            <person name="Lipzen A."/>
            <person name="Clum A."/>
            <person name="Drula E."/>
            <person name="Henrissat B."/>
            <person name="Kohler A."/>
            <person name="Grigoriev I.V."/>
            <person name="Martin F.M."/>
            <person name="Hacquard S."/>
        </authorList>
    </citation>
    <scope>NUCLEOTIDE SEQUENCE</scope>
    <source>
        <strain evidence="2">MPI-CAGE-AT-0023</strain>
    </source>
</reference>
<protein>
    <submittedName>
        <fullName evidence="2">Uncharacterized protein</fullName>
    </submittedName>
</protein>
<accession>A0A9P9R824</accession>
<dbReference type="Proteomes" id="UP000720189">
    <property type="component" value="Unassembled WGS sequence"/>
</dbReference>